<protein>
    <submittedName>
        <fullName evidence="1">Uncharacterized protein</fullName>
    </submittedName>
</protein>
<gene>
    <name evidence="1" type="ORF">SVIM_LOCUS346841</name>
</gene>
<evidence type="ECO:0000313" key="1">
    <source>
        <dbReference type="EMBL" id="VFU51350.1"/>
    </source>
</evidence>
<organism evidence="1">
    <name type="scientific">Salix viminalis</name>
    <name type="common">Common osier</name>
    <name type="synonym">Basket willow</name>
    <dbReference type="NCBI Taxonomy" id="40686"/>
    <lineage>
        <taxon>Eukaryota</taxon>
        <taxon>Viridiplantae</taxon>
        <taxon>Streptophyta</taxon>
        <taxon>Embryophyta</taxon>
        <taxon>Tracheophyta</taxon>
        <taxon>Spermatophyta</taxon>
        <taxon>Magnoliopsida</taxon>
        <taxon>eudicotyledons</taxon>
        <taxon>Gunneridae</taxon>
        <taxon>Pentapetalae</taxon>
        <taxon>rosids</taxon>
        <taxon>fabids</taxon>
        <taxon>Malpighiales</taxon>
        <taxon>Salicaceae</taxon>
        <taxon>Saliceae</taxon>
        <taxon>Salix</taxon>
    </lineage>
</organism>
<reference evidence="1" key="1">
    <citation type="submission" date="2019-03" db="EMBL/GenBank/DDBJ databases">
        <authorList>
            <person name="Mank J."/>
            <person name="Almeida P."/>
        </authorList>
    </citation>
    <scope>NUCLEOTIDE SEQUENCE</scope>
    <source>
        <strain evidence="1">78183</strain>
    </source>
</reference>
<sequence>MGSNDYINNYFLLPYGTSIPWNSLQDFLLINTSSNFGLCTIMEHEKLLCLDWGSSDALQMQFKRMAHMALLVW</sequence>
<proteinExistence type="predicted"/>
<accession>A0A6N2MEL0</accession>
<dbReference type="AlphaFoldDB" id="A0A6N2MEL0"/>
<name>A0A6N2MEL0_SALVM</name>
<dbReference type="EMBL" id="CAADRP010001754">
    <property type="protein sequence ID" value="VFU51350.1"/>
    <property type="molecule type" value="Genomic_DNA"/>
</dbReference>